<dbReference type="GO" id="GO:0005506">
    <property type="term" value="F:iron ion binding"/>
    <property type="evidence" value="ECO:0007669"/>
    <property type="project" value="InterPro"/>
</dbReference>
<protein>
    <recommendedName>
        <fullName evidence="12">Cytochrome P450</fullName>
    </recommendedName>
</protein>
<dbReference type="GO" id="GO:0004497">
    <property type="term" value="F:monooxygenase activity"/>
    <property type="evidence" value="ECO:0007669"/>
    <property type="project" value="UniProtKB-KW"/>
</dbReference>
<dbReference type="PRINTS" id="PR00463">
    <property type="entry name" value="EP450I"/>
</dbReference>
<dbReference type="PANTHER" id="PTHR24279">
    <property type="entry name" value="CYTOCHROME P450"/>
    <property type="match status" value="1"/>
</dbReference>
<dbReference type="PROSITE" id="PS00086">
    <property type="entry name" value="CYTOCHROME_P450"/>
    <property type="match status" value="1"/>
</dbReference>
<dbReference type="InterPro" id="IPR050479">
    <property type="entry name" value="CYP11_CYP27_families"/>
</dbReference>
<dbReference type="CDD" id="cd11054">
    <property type="entry name" value="CYP24A1-like"/>
    <property type="match status" value="1"/>
</dbReference>
<evidence type="ECO:0000256" key="1">
    <source>
        <dbReference type="ARBA" id="ARBA00001971"/>
    </source>
</evidence>
<comment type="cofactor">
    <cofactor evidence="1 8">
        <name>heme</name>
        <dbReference type="ChEBI" id="CHEBI:30413"/>
    </cofactor>
</comment>
<evidence type="ECO:0000256" key="7">
    <source>
        <dbReference type="ARBA" id="ARBA00023033"/>
    </source>
</evidence>
<dbReference type="FunCoup" id="A0A7R8YLG3">
    <property type="interactions" value="28"/>
</dbReference>
<dbReference type="PANTHER" id="PTHR24279:SF120">
    <property type="entry name" value="CYTOCHROME P450"/>
    <property type="match status" value="1"/>
</dbReference>
<dbReference type="SUPFAM" id="SSF48264">
    <property type="entry name" value="Cytochrome P450"/>
    <property type="match status" value="1"/>
</dbReference>
<dbReference type="Proteomes" id="UP000594454">
    <property type="component" value="Chromosome 1"/>
</dbReference>
<evidence type="ECO:0000256" key="2">
    <source>
        <dbReference type="ARBA" id="ARBA00010617"/>
    </source>
</evidence>
<dbReference type="GO" id="GO:0016705">
    <property type="term" value="F:oxidoreductase activity, acting on paired donors, with incorporation or reduction of molecular oxygen"/>
    <property type="evidence" value="ECO:0007669"/>
    <property type="project" value="InterPro"/>
</dbReference>
<dbReference type="GO" id="GO:0020037">
    <property type="term" value="F:heme binding"/>
    <property type="evidence" value="ECO:0007669"/>
    <property type="project" value="InterPro"/>
</dbReference>
<evidence type="ECO:0000313" key="10">
    <source>
        <dbReference type="EMBL" id="CAD7077478.1"/>
    </source>
</evidence>
<dbReference type="OMA" id="KPTIWRY"/>
<dbReference type="InterPro" id="IPR017972">
    <property type="entry name" value="Cyt_P450_CS"/>
</dbReference>
<comment type="similarity">
    <text evidence="2 9">Belongs to the cytochrome P450 family.</text>
</comment>
<name>A0A7R8YLG3_HERIL</name>
<dbReference type="InterPro" id="IPR036396">
    <property type="entry name" value="Cyt_P450_sf"/>
</dbReference>
<proteinExistence type="inferred from homology"/>
<dbReference type="EMBL" id="LR899009">
    <property type="protein sequence ID" value="CAD7077478.1"/>
    <property type="molecule type" value="Genomic_DNA"/>
</dbReference>
<dbReference type="FunFam" id="1.10.630.10:FF:000006">
    <property type="entry name" value="Cytochrome P450 302a1, mitochondrial"/>
    <property type="match status" value="1"/>
</dbReference>
<dbReference type="InterPro" id="IPR002401">
    <property type="entry name" value="Cyt_P450_E_grp-I"/>
</dbReference>
<evidence type="ECO:0000256" key="8">
    <source>
        <dbReference type="PIRSR" id="PIRSR602401-1"/>
    </source>
</evidence>
<accession>A0A7R8YLG3</accession>
<keyword evidence="5 9" id="KW-0560">Oxidoreductase</keyword>
<dbReference type="InterPro" id="IPR001128">
    <property type="entry name" value="Cyt_P450"/>
</dbReference>
<feature type="binding site" description="axial binding residue" evidence="8">
    <location>
        <position position="472"/>
    </location>
    <ligand>
        <name>heme</name>
        <dbReference type="ChEBI" id="CHEBI:30413"/>
    </ligand>
    <ligandPart>
        <name>Fe</name>
        <dbReference type="ChEBI" id="CHEBI:18248"/>
    </ligandPart>
</feature>
<evidence type="ECO:0000256" key="6">
    <source>
        <dbReference type="ARBA" id="ARBA00023004"/>
    </source>
</evidence>
<dbReference type="InParanoid" id="A0A7R8YLG3"/>
<keyword evidence="6 8" id="KW-0408">Iron</keyword>
<dbReference type="Pfam" id="PF00067">
    <property type="entry name" value="p450"/>
    <property type="match status" value="1"/>
</dbReference>
<dbReference type="PRINTS" id="PR00385">
    <property type="entry name" value="P450"/>
</dbReference>
<keyword evidence="7 9" id="KW-0503">Monooxygenase</keyword>
<sequence>MFKNICNRKPVINRNVFYSVSAYYSRNYSKAQIQSEDPEWSTAKPFSSVPGPSKIDLVFAFMPGGKYHNKPLKEIQSMCRKDYGELLIFPGMFGKRDILISFNPEDYHKIFRTEGAMPVRRGLDTLTYYRKVLRKEVFKDMGGLVAEQGEKWAQFRTVVNPVMMQAPKVKQYIPKIDGVAIDFINRIRQIRNNETNEMPANFEEELNRWALESVGLVALDARLGLLTESTVTAQRCIQSLKVFFRLMFELDFQPSLWKIYPTRKYKELMKALDVMTETTGEYLELAKAKLERKIDVNGNQGEADSVLQKLLKVDPHIAHIMAMDLILAGVDTTCSSIVSCLFMLGRNPNKQRILREEIKTILPDDNSTLTGVAMNSLPYLRACIKESFRICPVSIANFRTTGKNIVLSGYQVPKGVDVVMANMVLLTDENIFPRSAEFIPERWLRKTTEEYPSASTAKPFVFLPFGFGPRMCIGRRFAEVEIEVLLCRLIRNFVVEWNYPDIQFKSNVINVPQGELKFKFTDVNESQK</sequence>
<evidence type="ECO:0000256" key="4">
    <source>
        <dbReference type="ARBA" id="ARBA00022723"/>
    </source>
</evidence>
<dbReference type="Gene3D" id="1.10.630.10">
    <property type="entry name" value="Cytochrome P450"/>
    <property type="match status" value="1"/>
</dbReference>
<organism evidence="10 11">
    <name type="scientific">Hermetia illucens</name>
    <name type="common">Black soldier fly</name>
    <dbReference type="NCBI Taxonomy" id="343691"/>
    <lineage>
        <taxon>Eukaryota</taxon>
        <taxon>Metazoa</taxon>
        <taxon>Ecdysozoa</taxon>
        <taxon>Arthropoda</taxon>
        <taxon>Hexapoda</taxon>
        <taxon>Insecta</taxon>
        <taxon>Pterygota</taxon>
        <taxon>Neoptera</taxon>
        <taxon>Endopterygota</taxon>
        <taxon>Diptera</taxon>
        <taxon>Brachycera</taxon>
        <taxon>Stratiomyomorpha</taxon>
        <taxon>Stratiomyidae</taxon>
        <taxon>Hermetiinae</taxon>
        <taxon>Hermetia</taxon>
    </lineage>
</organism>
<evidence type="ECO:0000256" key="3">
    <source>
        <dbReference type="ARBA" id="ARBA00022617"/>
    </source>
</evidence>
<reference evidence="10 11" key="1">
    <citation type="submission" date="2020-11" db="EMBL/GenBank/DDBJ databases">
        <authorList>
            <person name="Wallbank WR R."/>
            <person name="Pardo Diaz C."/>
            <person name="Kozak K."/>
            <person name="Martin S."/>
            <person name="Jiggins C."/>
            <person name="Moest M."/>
            <person name="Warren A I."/>
            <person name="Generalovic N T."/>
            <person name="Byers J.R.P. K."/>
            <person name="Montejo-Kovacevich G."/>
            <person name="Yen C E."/>
        </authorList>
    </citation>
    <scope>NUCLEOTIDE SEQUENCE [LARGE SCALE GENOMIC DNA]</scope>
</reference>
<keyword evidence="4 8" id="KW-0479">Metal-binding</keyword>
<evidence type="ECO:0008006" key="12">
    <source>
        <dbReference type="Google" id="ProtNLM"/>
    </source>
</evidence>
<evidence type="ECO:0000256" key="5">
    <source>
        <dbReference type="ARBA" id="ARBA00023002"/>
    </source>
</evidence>
<dbReference type="OrthoDB" id="3945418at2759"/>
<keyword evidence="3 8" id="KW-0349">Heme</keyword>
<keyword evidence="11" id="KW-1185">Reference proteome</keyword>
<gene>
    <name evidence="10" type="ORF">HERILL_LOCUS822</name>
</gene>
<dbReference type="AlphaFoldDB" id="A0A7R8YLG3"/>
<evidence type="ECO:0000313" key="11">
    <source>
        <dbReference type="Proteomes" id="UP000594454"/>
    </source>
</evidence>
<evidence type="ECO:0000256" key="9">
    <source>
        <dbReference type="RuleBase" id="RU000461"/>
    </source>
</evidence>